<dbReference type="GO" id="GO:0005789">
    <property type="term" value="C:endoplasmic reticulum membrane"/>
    <property type="evidence" value="ECO:0007669"/>
    <property type="project" value="InterPro"/>
</dbReference>
<evidence type="ECO:0000256" key="7">
    <source>
        <dbReference type="SAM" id="Phobius"/>
    </source>
</evidence>
<protein>
    <submittedName>
        <fullName evidence="11">Neur_chan_memb domain-containing protein</fullName>
    </submittedName>
</protein>
<comment type="subcellular location">
    <subcellularLocation>
        <location evidence="1">Membrane</location>
        <topology evidence="1">Multi-pass membrane protein</topology>
    </subcellularLocation>
</comment>
<dbReference type="PANTHER" id="PTHR31158:SF1">
    <property type="entry name" value="DOXA1 FACTOR-RELATED"/>
    <property type="match status" value="1"/>
</dbReference>
<evidence type="ECO:0000313" key="8">
    <source>
        <dbReference type="EMBL" id="VDN58473.1"/>
    </source>
</evidence>
<dbReference type="STRING" id="318479.A0A0N4UBI3"/>
<evidence type="ECO:0000256" key="2">
    <source>
        <dbReference type="ARBA" id="ARBA00009816"/>
    </source>
</evidence>
<keyword evidence="6" id="KW-0325">Glycoprotein</keyword>
<dbReference type="PANTHER" id="PTHR31158">
    <property type="entry name" value="DUAL OXIDASE 2"/>
    <property type="match status" value="1"/>
</dbReference>
<organism evidence="9 11">
    <name type="scientific">Dracunculus medinensis</name>
    <name type="common">Guinea worm</name>
    <dbReference type="NCBI Taxonomy" id="318479"/>
    <lineage>
        <taxon>Eukaryota</taxon>
        <taxon>Metazoa</taxon>
        <taxon>Ecdysozoa</taxon>
        <taxon>Nematoda</taxon>
        <taxon>Chromadorea</taxon>
        <taxon>Rhabditida</taxon>
        <taxon>Spirurina</taxon>
        <taxon>Dracunculoidea</taxon>
        <taxon>Dracunculidae</taxon>
        <taxon>Dracunculus</taxon>
    </lineage>
</organism>
<dbReference type="EMBL" id="UYYG01001168">
    <property type="protein sequence ID" value="VDN58473.1"/>
    <property type="molecule type" value="Genomic_DNA"/>
</dbReference>
<dbReference type="Pfam" id="PF10204">
    <property type="entry name" value="DuoxA"/>
    <property type="match status" value="1"/>
</dbReference>
<dbReference type="GO" id="GO:0015031">
    <property type="term" value="P:protein transport"/>
    <property type="evidence" value="ECO:0007669"/>
    <property type="project" value="InterPro"/>
</dbReference>
<keyword evidence="3 7" id="KW-0812">Transmembrane</keyword>
<evidence type="ECO:0000256" key="6">
    <source>
        <dbReference type="ARBA" id="ARBA00023180"/>
    </source>
</evidence>
<evidence type="ECO:0000256" key="5">
    <source>
        <dbReference type="ARBA" id="ARBA00023136"/>
    </source>
</evidence>
<evidence type="ECO:0000313" key="9">
    <source>
        <dbReference type="Proteomes" id="UP000038040"/>
    </source>
</evidence>
<dbReference type="Proteomes" id="UP000274756">
    <property type="component" value="Unassembled WGS sequence"/>
</dbReference>
<keyword evidence="5 7" id="KW-0472">Membrane</keyword>
<name>A0A0N4UBI3_DRAME</name>
<evidence type="ECO:0000256" key="3">
    <source>
        <dbReference type="ARBA" id="ARBA00022692"/>
    </source>
</evidence>
<dbReference type="OrthoDB" id="10042652at2759"/>
<dbReference type="InterPro" id="IPR018469">
    <property type="entry name" value="Dual_oxidase_maturation_fac"/>
</dbReference>
<evidence type="ECO:0000256" key="4">
    <source>
        <dbReference type="ARBA" id="ARBA00022989"/>
    </source>
</evidence>
<gene>
    <name evidence="8" type="ORF">DME_LOCUS8446</name>
</gene>
<comment type="similarity">
    <text evidence="2">Belongs to the DUOXA family.</text>
</comment>
<keyword evidence="4 7" id="KW-1133">Transmembrane helix</keyword>
<evidence type="ECO:0000313" key="11">
    <source>
        <dbReference type="WBParaSite" id="DME_0000456301-mRNA-1"/>
    </source>
</evidence>
<proteinExistence type="inferred from homology"/>
<dbReference type="Proteomes" id="UP000038040">
    <property type="component" value="Unplaced"/>
</dbReference>
<dbReference type="AlphaFoldDB" id="A0A0N4UBI3"/>
<feature type="transmembrane region" description="Helical" evidence="7">
    <location>
        <begin position="32"/>
        <end position="51"/>
    </location>
</feature>
<dbReference type="WBParaSite" id="DME_0000456301-mRNA-1">
    <property type="protein sequence ID" value="DME_0000456301-mRNA-1"/>
    <property type="gene ID" value="DME_0000456301"/>
</dbReference>
<evidence type="ECO:0000313" key="10">
    <source>
        <dbReference type="Proteomes" id="UP000274756"/>
    </source>
</evidence>
<feature type="transmembrane region" description="Helical" evidence="7">
    <location>
        <begin position="58"/>
        <end position="75"/>
    </location>
</feature>
<reference evidence="11" key="1">
    <citation type="submission" date="2017-02" db="UniProtKB">
        <authorList>
            <consortium name="WormBaseParasite"/>
        </authorList>
    </citation>
    <scope>IDENTIFICATION</scope>
</reference>
<keyword evidence="10" id="KW-1185">Reference proteome</keyword>
<sequence>MPTIGWFDAFRENGDPTWFGENRTPVVFDMKIFGLSSLFITPLIAYIIILPGVRRHQIVSTLIFFLSILVGASILC</sequence>
<reference evidence="8 10" key="2">
    <citation type="submission" date="2018-11" db="EMBL/GenBank/DDBJ databases">
        <authorList>
            <consortium name="Pathogen Informatics"/>
        </authorList>
    </citation>
    <scope>NUCLEOTIDE SEQUENCE [LARGE SCALE GENOMIC DNA]</scope>
</reference>
<accession>A0A0N4UBI3</accession>
<evidence type="ECO:0000256" key="1">
    <source>
        <dbReference type="ARBA" id="ARBA00004141"/>
    </source>
</evidence>